<evidence type="ECO:0000259" key="1">
    <source>
        <dbReference type="Pfam" id="PF13441"/>
    </source>
</evidence>
<evidence type="ECO:0000313" key="3">
    <source>
        <dbReference type="Proteomes" id="UP000015527"/>
    </source>
</evidence>
<dbReference type="PROSITE" id="PS51257">
    <property type="entry name" value="PROKAR_LIPOPROTEIN"/>
    <property type="match status" value="1"/>
</dbReference>
<dbReference type="Pfam" id="PF13441">
    <property type="entry name" value="Gly-zipper_YMGG"/>
    <property type="match status" value="1"/>
</dbReference>
<dbReference type="Proteomes" id="UP000015527">
    <property type="component" value="Unassembled WGS sequence"/>
</dbReference>
<dbReference type="AlphaFoldDB" id="T0J4M2"/>
<dbReference type="PATRIC" id="fig|1096930.3.peg.1766"/>
<feature type="domain" description="YMGG-like Gly-zipper" evidence="1">
    <location>
        <begin position="28"/>
        <end position="68"/>
    </location>
</feature>
<accession>T0J4M2</accession>
<dbReference type="RefSeq" id="WP_021233678.1">
    <property type="nucleotide sequence ID" value="NZ_ATHL01000061.1"/>
</dbReference>
<protein>
    <recommendedName>
        <fullName evidence="1">YMGG-like Gly-zipper domain-containing protein</fullName>
    </recommendedName>
</protein>
<name>T0J4M2_9SPHN</name>
<evidence type="ECO:0000313" key="2">
    <source>
        <dbReference type="EMBL" id="EQB16899.1"/>
    </source>
</evidence>
<organism evidence="2 3">
    <name type="scientific">Novosphingobium lindaniclasticum LE124</name>
    <dbReference type="NCBI Taxonomy" id="1096930"/>
    <lineage>
        <taxon>Bacteria</taxon>
        <taxon>Pseudomonadati</taxon>
        <taxon>Pseudomonadota</taxon>
        <taxon>Alphaproteobacteria</taxon>
        <taxon>Sphingomonadales</taxon>
        <taxon>Sphingomonadaceae</taxon>
        <taxon>Novosphingobium</taxon>
    </lineage>
</organism>
<proteinExistence type="predicted"/>
<sequence>MHKAIIVAIAASVVLGGCASDRAERRAATRGALIGAAGGAALSAIAGGDAAQGAAIGAAAGAAIGYITEDGKRREVYRGSDGRRYWYDDRGRRHRY</sequence>
<gene>
    <name evidence="2" type="ORF">L284_08910</name>
</gene>
<dbReference type="EMBL" id="ATHL01000061">
    <property type="protein sequence ID" value="EQB16899.1"/>
    <property type="molecule type" value="Genomic_DNA"/>
</dbReference>
<keyword evidence="3" id="KW-1185">Reference proteome</keyword>
<reference evidence="2 3" key="1">
    <citation type="journal article" date="2013" name="Genome Announc.">
        <title>Genome Sequence of Novosphingobium lindaniclasticum LE124T, Isolated from a Hexachlorocyclohexane Dumpsite.</title>
        <authorList>
            <person name="Saxena A."/>
            <person name="Nayyar N."/>
            <person name="Sangwan N."/>
            <person name="Kumari R."/>
            <person name="Khurana J.P."/>
            <person name="Lal R."/>
        </authorList>
    </citation>
    <scope>NUCLEOTIDE SEQUENCE [LARGE SCALE GENOMIC DNA]</scope>
    <source>
        <strain evidence="2 3">LE124</strain>
    </source>
</reference>
<comment type="caution">
    <text evidence="2">The sequence shown here is derived from an EMBL/GenBank/DDBJ whole genome shotgun (WGS) entry which is preliminary data.</text>
</comment>
<dbReference type="InterPro" id="IPR027367">
    <property type="entry name" value="Gly-zipper_YMGG"/>
</dbReference>